<dbReference type="SUPFAM" id="SSF52799">
    <property type="entry name" value="(Phosphotyrosine protein) phosphatases II"/>
    <property type="match status" value="1"/>
</dbReference>
<name>A0A9D4BFS5_DREPO</name>
<feature type="domain" description="Tyrosine-protein phosphatase" evidence="2">
    <location>
        <begin position="3"/>
        <end position="65"/>
    </location>
</feature>
<dbReference type="AlphaFoldDB" id="A0A9D4BFS5"/>
<comment type="caution">
    <text evidence="3">The sequence shown here is derived from an EMBL/GenBank/DDBJ whole genome shotgun (WGS) entry which is preliminary data.</text>
</comment>
<protein>
    <recommendedName>
        <fullName evidence="2">Tyrosine-protein phosphatase domain-containing protein</fullName>
    </recommendedName>
</protein>
<proteinExistence type="predicted"/>
<accession>A0A9D4BFS5</accession>
<evidence type="ECO:0000313" key="3">
    <source>
        <dbReference type="EMBL" id="KAH3692027.1"/>
    </source>
</evidence>
<evidence type="ECO:0000313" key="4">
    <source>
        <dbReference type="Proteomes" id="UP000828390"/>
    </source>
</evidence>
<keyword evidence="1" id="KW-0732">Signal</keyword>
<evidence type="ECO:0000259" key="2">
    <source>
        <dbReference type="Pfam" id="PF00102"/>
    </source>
</evidence>
<dbReference type="GO" id="GO:0004725">
    <property type="term" value="F:protein tyrosine phosphatase activity"/>
    <property type="evidence" value="ECO:0007669"/>
    <property type="project" value="InterPro"/>
</dbReference>
<reference evidence="3" key="1">
    <citation type="journal article" date="2019" name="bioRxiv">
        <title>The Genome of the Zebra Mussel, Dreissena polymorpha: A Resource for Invasive Species Research.</title>
        <authorList>
            <person name="McCartney M.A."/>
            <person name="Auch B."/>
            <person name="Kono T."/>
            <person name="Mallez S."/>
            <person name="Zhang Y."/>
            <person name="Obille A."/>
            <person name="Becker A."/>
            <person name="Abrahante J.E."/>
            <person name="Garbe J."/>
            <person name="Badalamenti J.P."/>
            <person name="Herman A."/>
            <person name="Mangelson H."/>
            <person name="Liachko I."/>
            <person name="Sullivan S."/>
            <person name="Sone E.D."/>
            <person name="Koren S."/>
            <person name="Silverstein K.A.T."/>
            <person name="Beckman K.B."/>
            <person name="Gohl D.M."/>
        </authorList>
    </citation>
    <scope>NUCLEOTIDE SEQUENCE</scope>
    <source>
        <strain evidence="3">Duluth1</strain>
        <tissue evidence="3">Whole animal</tissue>
    </source>
</reference>
<dbReference type="EMBL" id="JAIWYP010000026">
    <property type="protein sequence ID" value="KAH3692027.1"/>
    <property type="molecule type" value="Genomic_DNA"/>
</dbReference>
<dbReference type="Pfam" id="PF00102">
    <property type="entry name" value="Y_phosphatase"/>
    <property type="match status" value="1"/>
</dbReference>
<evidence type="ECO:0000256" key="1">
    <source>
        <dbReference type="SAM" id="SignalP"/>
    </source>
</evidence>
<dbReference type="Proteomes" id="UP000828390">
    <property type="component" value="Unassembled WGS sequence"/>
</dbReference>
<feature type="signal peptide" evidence="1">
    <location>
        <begin position="1"/>
        <end position="20"/>
    </location>
</feature>
<dbReference type="InterPro" id="IPR000242">
    <property type="entry name" value="PTP_cat"/>
</dbReference>
<dbReference type="Gene3D" id="3.90.190.10">
    <property type="entry name" value="Protein tyrosine phosphatase superfamily"/>
    <property type="match status" value="1"/>
</dbReference>
<sequence length="75" mass="8604">MIVLQEFIPLTVCILSLVQSCALYWPEEYGYTVEYGPLSIELLFSSEADANITVTTFKLTHRTKVCRQQKKQGIF</sequence>
<feature type="chain" id="PRO_5039374660" description="Tyrosine-protein phosphatase domain-containing protein" evidence="1">
    <location>
        <begin position="21"/>
        <end position="75"/>
    </location>
</feature>
<organism evidence="3 4">
    <name type="scientific">Dreissena polymorpha</name>
    <name type="common">Zebra mussel</name>
    <name type="synonym">Mytilus polymorpha</name>
    <dbReference type="NCBI Taxonomy" id="45954"/>
    <lineage>
        <taxon>Eukaryota</taxon>
        <taxon>Metazoa</taxon>
        <taxon>Spiralia</taxon>
        <taxon>Lophotrochozoa</taxon>
        <taxon>Mollusca</taxon>
        <taxon>Bivalvia</taxon>
        <taxon>Autobranchia</taxon>
        <taxon>Heteroconchia</taxon>
        <taxon>Euheterodonta</taxon>
        <taxon>Imparidentia</taxon>
        <taxon>Neoheterodontei</taxon>
        <taxon>Myida</taxon>
        <taxon>Dreissenoidea</taxon>
        <taxon>Dreissenidae</taxon>
        <taxon>Dreissena</taxon>
    </lineage>
</organism>
<gene>
    <name evidence="3" type="ORF">DPMN_194903</name>
</gene>
<dbReference type="InterPro" id="IPR029021">
    <property type="entry name" value="Prot-tyrosine_phosphatase-like"/>
</dbReference>
<reference evidence="3" key="2">
    <citation type="submission" date="2020-11" db="EMBL/GenBank/DDBJ databases">
        <authorList>
            <person name="McCartney M.A."/>
            <person name="Auch B."/>
            <person name="Kono T."/>
            <person name="Mallez S."/>
            <person name="Becker A."/>
            <person name="Gohl D.M."/>
            <person name="Silverstein K.A.T."/>
            <person name="Koren S."/>
            <person name="Bechman K.B."/>
            <person name="Herman A."/>
            <person name="Abrahante J.E."/>
            <person name="Garbe J."/>
        </authorList>
    </citation>
    <scope>NUCLEOTIDE SEQUENCE</scope>
    <source>
        <strain evidence="3">Duluth1</strain>
        <tissue evidence="3">Whole animal</tissue>
    </source>
</reference>
<keyword evidence="4" id="KW-1185">Reference proteome</keyword>